<accession>A0ABP8KNH7</accession>
<proteinExistence type="predicted"/>
<name>A0ABP8KNH7_9BACT</name>
<dbReference type="PANTHER" id="PTHR34849:SF3">
    <property type="entry name" value="SSR2962 PROTEIN"/>
    <property type="match status" value="1"/>
</dbReference>
<evidence type="ECO:0000313" key="1">
    <source>
        <dbReference type="EMBL" id="GAA4411012.1"/>
    </source>
</evidence>
<dbReference type="InterPro" id="IPR036388">
    <property type="entry name" value="WH-like_DNA-bd_sf"/>
</dbReference>
<organism evidence="1 2">
    <name type="scientific">Nibrella viscosa</name>
    <dbReference type="NCBI Taxonomy" id="1084524"/>
    <lineage>
        <taxon>Bacteria</taxon>
        <taxon>Pseudomonadati</taxon>
        <taxon>Bacteroidota</taxon>
        <taxon>Cytophagia</taxon>
        <taxon>Cytophagales</taxon>
        <taxon>Spirosomataceae</taxon>
        <taxon>Nibrella</taxon>
    </lineage>
</organism>
<dbReference type="Proteomes" id="UP001500936">
    <property type="component" value="Unassembled WGS sequence"/>
</dbReference>
<dbReference type="InterPro" id="IPR009057">
    <property type="entry name" value="Homeodomain-like_sf"/>
</dbReference>
<dbReference type="Gene3D" id="1.10.10.10">
    <property type="entry name" value="Winged helix-like DNA-binding domain superfamily/Winged helix DNA-binding domain"/>
    <property type="match status" value="1"/>
</dbReference>
<evidence type="ECO:0000313" key="2">
    <source>
        <dbReference type="Proteomes" id="UP001500936"/>
    </source>
</evidence>
<gene>
    <name evidence="1" type="ORF">GCM10023187_36330</name>
</gene>
<protein>
    <submittedName>
        <fullName evidence="1">DUF433 domain-containing protein</fullName>
    </submittedName>
</protein>
<dbReference type="InterPro" id="IPR007367">
    <property type="entry name" value="DUF433"/>
</dbReference>
<dbReference type="EMBL" id="BAABHB010000007">
    <property type="protein sequence ID" value="GAA4411012.1"/>
    <property type="molecule type" value="Genomic_DNA"/>
</dbReference>
<reference evidence="2" key="1">
    <citation type="journal article" date="2019" name="Int. J. Syst. Evol. Microbiol.">
        <title>The Global Catalogue of Microorganisms (GCM) 10K type strain sequencing project: providing services to taxonomists for standard genome sequencing and annotation.</title>
        <authorList>
            <consortium name="The Broad Institute Genomics Platform"/>
            <consortium name="The Broad Institute Genome Sequencing Center for Infectious Disease"/>
            <person name="Wu L."/>
            <person name="Ma J."/>
        </authorList>
    </citation>
    <scope>NUCLEOTIDE SEQUENCE [LARGE SCALE GENOMIC DNA]</scope>
    <source>
        <strain evidence="2">JCM 17925</strain>
    </source>
</reference>
<dbReference type="Pfam" id="PF04255">
    <property type="entry name" value="DUF433"/>
    <property type="match status" value="1"/>
</dbReference>
<keyword evidence="2" id="KW-1185">Reference proteome</keyword>
<comment type="caution">
    <text evidence="1">The sequence shown here is derived from an EMBL/GenBank/DDBJ whole genome shotgun (WGS) entry which is preliminary data.</text>
</comment>
<sequence length="88" mass="9894">MLTCYKHRQQDMTYKDRISSDHQIMLGKPVIKGTRITVELLLRKMSQGATIPDLLTMYPHLEEADILAALMYASEVLANEEVIDGSAA</sequence>
<dbReference type="PANTHER" id="PTHR34849">
    <property type="entry name" value="SSL5025 PROTEIN"/>
    <property type="match status" value="1"/>
</dbReference>
<dbReference type="SUPFAM" id="SSF46689">
    <property type="entry name" value="Homeodomain-like"/>
    <property type="match status" value="1"/>
</dbReference>